<dbReference type="InterPro" id="IPR027417">
    <property type="entry name" value="P-loop_NTPase"/>
</dbReference>
<feature type="compositionally biased region" description="Polar residues" evidence="1">
    <location>
        <begin position="151"/>
        <end position="160"/>
    </location>
</feature>
<name>A0ABN2MNI6_9MICO</name>
<dbReference type="SMART" id="SM00490">
    <property type="entry name" value="HELICc"/>
    <property type="match status" value="1"/>
</dbReference>
<accession>A0ABN2MNI6</accession>
<protein>
    <recommendedName>
        <fullName evidence="2">Helicase C-terminal domain-containing protein</fullName>
    </recommendedName>
</protein>
<dbReference type="PROSITE" id="PS51194">
    <property type="entry name" value="HELICASE_CTER"/>
    <property type="match status" value="1"/>
</dbReference>
<dbReference type="CDD" id="cd18785">
    <property type="entry name" value="SF2_C"/>
    <property type="match status" value="1"/>
</dbReference>
<organism evidence="3 4">
    <name type="scientific">Agromyces salentinus</name>
    <dbReference type="NCBI Taxonomy" id="269421"/>
    <lineage>
        <taxon>Bacteria</taxon>
        <taxon>Bacillati</taxon>
        <taxon>Actinomycetota</taxon>
        <taxon>Actinomycetes</taxon>
        <taxon>Micrococcales</taxon>
        <taxon>Microbacteriaceae</taxon>
        <taxon>Agromyces</taxon>
    </lineage>
</organism>
<evidence type="ECO:0000313" key="3">
    <source>
        <dbReference type="EMBL" id="GAA1830273.1"/>
    </source>
</evidence>
<sequence length="1101" mass="120267">MTTTDAVGADEPQEAPDGRDLIVDELRRAWLGPRNGDEELLQRSPVYAYLVGALYPVESGEVKAQPVVLDEEIDPDSEMPEHELGADAFDDGDATTEDADEDPGLNLAGAFGWAPQSMGMSFIHDGAITVTIDAGVYAPEDESTPARSADQLESQDSPDNVGTDADQHEAPDGPQHRRELWRRRQLSSSFEIPRTDAGKLSAFDDRATVAWRSRVVGGLRLTTIAISNAATANPGKAKSSPEDCLFQVRLQVDVAGGALHPYPTGNPVNASDEDLELELRYRDKATYAIGHGVAVDWQVGTAPTTAWTECIPTETVPAVRARVSSDAALELKWLADESRSASELASGLRGFLAGYGEWIVEQRASADAAPQRFVKTAGAIASRAQEALDRMSAGIDLLETGGNTLTAFRLANAAMREQMLQQGLVRAAPGRIGVPLASVADDAKEPRWHPFQLGFILLALESTVDPSHEDRELVDLIWFPTGGGKTEAYLGLAAIEMIRRRLDRGVSGGGTAVITRYTMRLLTAQQFQRAATLICALELMRKRDARMAGSPPFSIGLWLGNTTTPGSYEQAADIMNRIYKERSPGNPFQIRQCSWCGTDLMPTHKSTHKELYGIRATKYSFDVFCPHKDCPFHAKLPVQVVDQGIFDEPPTMLVATVDKFARLAWIENGQSLFGLGGSPFDPPSLVIQDELHLIAGPLGTIVGVYEAAIRGLIAWTGKPAKVVASTATTRAAGDQIRELMASKVAVFPPSGMNADDNYFSKPDPTRPGRMYVGIMPQAHTPSWAIGQLSSELLQAPIEVGLTGAELDAYWTLVVYHNSLRELGRTMTILRDDVRSVLERWRSQNPQKEIRELRRDGIDELNGNVSSDDLLKILDLLSKGPEQNDALDALATTNIMSVGIDVSRLGLMLVNGHPKSTSEYIQATSRVGRGKVPGLVVTMFRSGKPRDRSVFESFTAFHRAYYRFVEPGTVTPWSLQARRRALRSALVILMRHGGGLTANDRASRFEADSASTEKAVRLLSDHVGVADQREAAVVRDELDKAVADWENRIEAVSLNGNILKFQSRTPEERLLKQFTDPGAGWATMNSMRSVDRVVRVRADGER</sequence>
<evidence type="ECO:0000256" key="1">
    <source>
        <dbReference type="SAM" id="MobiDB-lite"/>
    </source>
</evidence>
<gene>
    <name evidence="3" type="ORF">GCM10009750_12620</name>
</gene>
<evidence type="ECO:0000259" key="2">
    <source>
        <dbReference type="PROSITE" id="PS51194"/>
    </source>
</evidence>
<feature type="region of interest" description="Disordered" evidence="1">
    <location>
        <begin position="1"/>
        <end position="20"/>
    </location>
</feature>
<dbReference type="RefSeq" id="WP_157428840.1">
    <property type="nucleotide sequence ID" value="NZ_BAAANK010000003.1"/>
</dbReference>
<dbReference type="Proteomes" id="UP001501746">
    <property type="component" value="Unassembled WGS sequence"/>
</dbReference>
<keyword evidence="4" id="KW-1185">Reference proteome</keyword>
<dbReference type="Gene3D" id="3.40.50.300">
    <property type="entry name" value="P-loop containing nucleotide triphosphate hydrolases"/>
    <property type="match status" value="2"/>
</dbReference>
<feature type="compositionally biased region" description="Basic and acidic residues" evidence="1">
    <location>
        <begin position="165"/>
        <end position="178"/>
    </location>
</feature>
<dbReference type="EMBL" id="BAAANK010000003">
    <property type="protein sequence ID" value="GAA1830273.1"/>
    <property type="molecule type" value="Genomic_DNA"/>
</dbReference>
<feature type="domain" description="Helicase C-terminal" evidence="2">
    <location>
        <begin position="818"/>
        <end position="975"/>
    </location>
</feature>
<dbReference type="InterPro" id="IPR001650">
    <property type="entry name" value="Helicase_C-like"/>
</dbReference>
<evidence type="ECO:0000313" key="4">
    <source>
        <dbReference type="Proteomes" id="UP001501746"/>
    </source>
</evidence>
<reference evidence="3 4" key="1">
    <citation type="journal article" date="2019" name="Int. J. Syst. Evol. Microbiol.">
        <title>The Global Catalogue of Microorganisms (GCM) 10K type strain sequencing project: providing services to taxonomists for standard genome sequencing and annotation.</title>
        <authorList>
            <consortium name="The Broad Institute Genomics Platform"/>
            <consortium name="The Broad Institute Genome Sequencing Center for Infectious Disease"/>
            <person name="Wu L."/>
            <person name="Ma J."/>
        </authorList>
    </citation>
    <scope>NUCLEOTIDE SEQUENCE [LARGE SCALE GENOMIC DNA]</scope>
    <source>
        <strain evidence="3 4">JCM 14323</strain>
    </source>
</reference>
<comment type="caution">
    <text evidence="3">The sequence shown here is derived from an EMBL/GenBank/DDBJ whole genome shotgun (WGS) entry which is preliminary data.</text>
</comment>
<feature type="region of interest" description="Disordered" evidence="1">
    <location>
        <begin position="140"/>
        <end position="179"/>
    </location>
</feature>
<feature type="region of interest" description="Disordered" evidence="1">
    <location>
        <begin position="72"/>
        <end position="107"/>
    </location>
</feature>
<dbReference type="SUPFAM" id="SSF52540">
    <property type="entry name" value="P-loop containing nucleoside triphosphate hydrolases"/>
    <property type="match status" value="1"/>
</dbReference>
<dbReference type="Pfam" id="PF00271">
    <property type="entry name" value="Helicase_C"/>
    <property type="match status" value="1"/>
</dbReference>
<proteinExistence type="predicted"/>
<feature type="compositionally biased region" description="Acidic residues" evidence="1">
    <location>
        <begin position="88"/>
        <end position="103"/>
    </location>
</feature>